<dbReference type="Pfam" id="PF03061">
    <property type="entry name" value="4HBT"/>
    <property type="match status" value="1"/>
</dbReference>
<dbReference type="Gene3D" id="3.10.129.10">
    <property type="entry name" value="Hotdog Thioesterase"/>
    <property type="match status" value="1"/>
</dbReference>
<evidence type="ECO:0000259" key="2">
    <source>
        <dbReference type="Pfam" id="PF03061"/>
    </source>
</evidence>
<keyword evidence="4" id="KW-1185">Reference proteome</keyword>
<dbReference type="RefSeq" id="WP_062412227.1">
    <property type="nucleotide sequence ID" value="NZ_JAJCIO010000011.1"/>
</dbReference>
<dbReference type="InterPro" id="IPR003736">
    <property type="entry name" value="PAAI_dom"/>
</dbReference>
<proteinExistence type="predicted"/>
<evidence type="ECO:0000313" key="4">
    <source>
        <dbReference type="Proteomes" id="UP001206692"/>
    </source>
</evidence>
<dbReference type="NCBIfam" id="TIGR00369">
    <property type="entry name" value="unchar_dom_1"/>
    <property type="match status" value="1"/>
</dbReference>
<organism evidence="3 4">
    <name type="scientific">Megasphaera massiliensis</name>
    <dbReference type="NCBI Taxonomy" id="1232428"/>
    <lineage>
        <taxon>Bacteria</taxon>
        <taxon>Bacillati</taxon>
        <taxon>Bacillota</taxon>
        <taxon>Negativicutes</taxon>
        <taxon>Veillonellales</taxon>
        <taxon>Veillonellaceae</taxon>
        <taxon>Megasphaera</taxon>
    </lineage>
</organism>
<dbReference type="PANTHER" id="PTHR42856:SF1">
    <property type="entry name" value="ACYL-COENZYME A THIOESTERASE PAAI"/>
    <property type="match status" value="1"/>
</dbReference>
<dbReference type="EMBL" id="JANGEW010000014">
    <property type="protein sequence ID" value="MCQ5342966.1"/>
    <property type="molecule type" value="Genomic_DNA"/>
</dbReference>
<protein>
    <submittedName>
        <fullName evidence="3">PaaI family thioesterase</fullName>
    </submittedName>
</protein>
<comment type="caution">
    <text evidence="3">The sequence shown here is derived from an EMBL/GenBank/DDBJ whole genome shotgun (WGS) entry which is preliminary data.</text>
</comment>
<evidence type="ECO:0000313" key="3">
    <source>
        <dbReference type="EMBL" id="MCQ5342966.1"/>
    </source>
</evidence>
<dbReference type="CDD" id="cd03443">
    <property type="entry name" value="PaaI_thioesterase"/>
    <property type="match status" value="1"/>
</dbReference>
<dbReference type="InterPro" id="IPR052723">
    <property type="entry name" value="Acyl-CoA_thioesterase_PaaI"/>
</dbReference>
<sequence length="132" mass="14813">MTIEEVFNLQPGAGGLHNLLDLHRAFWDEQGLFTLELQVTEQLLNPKGTVHGGTLFALCDSAVGTYITLQNQWAVTLDSTIHFFRPAFCGDTLLAKVFERKKGRTVSTFSVEVYNDKDKSIADASFTMYYTK</sequence>
<dbReference type="InterPro" id="IPR029069">
    <property type="entry name" value="HotDog_dom_sf"/>
</dbReference>
<dbReference type="SUPFAM" id="SSF54637">
    <property type="entry name" value="Thioesterase/thiol ester dehydrase-isomerase"/>
    <property type="match status" value="1"/>
</dbReference>
<gene>
    <name evidence="3" type="ORF">NE675_08035</name>
</gene>
<evidence type="ECO:0000256" key="1">
    <source>
        <dbReference type="ARBA" id="ARBA00022801"/>
    </source>
</evidence>
<dbReference type="Proteomes" id="UP001206692">
    <property type="component" value="Unassembled WGS sequence"/>
</dbReference>
<dbReference type="PANTHER" id="PTHR42856">
    <property type="entry name" value="ACYL-COENZYME A THIOESTERASE PAAI"/>
    <property type="match status" value="1"/>
</dbReference>
<name>A0ABT1SSW8_9FIRM</name>
<reference evidence="3 4" key="1">
    <citation type="submission" date="2022-06" db="EMBL/GenBank/DDBJ databases">
        <title>Isolation of gut microbiota from human fecal samples.</title>
        <authorList>
            <person name="Pamer E.G."/>
            <person name="Barat B."/>
            <person name="Waligurski E."/>
            <person name="Medina S."/>
            <person name="Paddock L."/>
            <person name="Mostad J."/>
        </authorList>
    </citation>
    <scope>NUCLEOTIDE SEQUENCE [LARGE SCALE GENOMIC DNA]</scope>
    <source>
        <strain evidence="3 4">DFI.1.1</strain>
    </source>
</reference>
<keyword evidence="1" id="KW-0378">Hydrolase</keyword>
<feature type="domain" description="Thioesterase" evidence="2">
    <location>
        <begin position="48"/>
        <end position="121"/>
    </location>
</feature>
<accession>A0ABT1SSW8</accession>
<dbReference type="InterPro" id="IPR006683">
    <property type="entry name" value="Thioestr_dom"/>
</dbReference>